<keyword evidence="2 3" id="KW-0808">Transferase</keyword>
<proteinExistence type="inferred from homology"/>
<dbReference type="InterPro" id="IPR002213">
    <property type="entry name" value="UDP_glucos_trans"/>
</dbReference>
<dbReference type="Pfam" id="PF00201">
    <property type="entry name" value="UDPGT"/>
    <property type="match status" value="1"/>
</dbReference>
<keyword evidence="5" id="KW-1185">Reference proteome</keyword>
<dbReference type="InterPro" id="IPR050271">
    <property type="entry name" value="UDP-glycosyltransferase"/>
</dbReference>
<organism evidence="4 5">
    <name type="scientific">Halomonas colorata</name>
    <dbReference type="NCBI Taxonomy" id="2742615"/>
    <lineage>
        <taxon>Bacteria</taxon>
        <taxon>Pseudomonadati</taxon>
        <taxon>Pseudomonadota</taxon>
        <taxon>Gammaproteobacteria</taxon>
        <taxon>Oceanospirillales</taxon>
        <taxon>Halomonadaceae</taxon>
        <taxon>Halomonas</taxon>
    </lineage>
</organism>
<protein>
    <submittedName>
        <fullName evidence="4">Glycosyltransferase family 1 protein</fullName>
    </submittedName>
</protein>
<accession>A0ABR9FZ80</accession>
<dbReference type="Proteomes" id="UP001645038">
    <property type="component" value="Unassembled WGS sequence"/>
</dbReference>
<dbReference type="CDD" id="cd03784">
    <property type="entry name" value="GT1_Gtf-like"/>
    <property type="match status" value="1"/>
</dbReference>
<dbReference type="SUPFAM" id="SSF53756">
    <property type="entry name" value="UDP-Glycosyltransferase/glycogen phosphorylase"/>
    <property type="match status" value="1"/>
</dbReference>
<comment type="caution">
    <text evidence="4">The sequence shown here is derived from an EMBL/GenBank/DDBJ whole genome shotgun (WGS) entry which is preliminary data.</text>
</comment>
<sequence length="426" mass="46034">MSHYAVVAPPLYSHVKALQALALQLIERGHQVTFVQQFEARGLLSDSRIGFYPLGEQRLPAGSLAKTLTRAARPSGLGLVRLISDLARTTDMLCSELPAALEALGVDGLIVDQMEAAGGLVADALGLPYVSVACALPVNREPGLPLPVMPFAYSNSAQARHRYEVSETIYDWLMRPQARVIARHAQRLGLTSRHSLHECLSPLAQISQTPLALDFPRTVLPACFHAVGPLREPKPDTAKLSAHADMPRQPFVFASLGTLQGHRYRLFCKIAQACQQLNMPLLIAHCGGLNAAQVNQLKTYPATFVTDFADQRAVLEQARAVITHGGLNTVIDAVESATPMLAIPIAFDQPGVAARIAHHGIGQRVSRFSSASTVAKRLGRLLNNDAYQQRLHAMRAPLAQAGGAKQAADITEQALREQRPVLARVA</sequence>
<dbReference type="PANTHER" id="PTHR48043">
    <property type="entry name" value="EG:EG0003.4 PROTEIN-RELATED"/>
    <property type="match status" value="1"/>
</dbReference>
<keyword evidence="1 3" id="KW-0328">Glycosyltransferase</keyword>
<dbReference type="RefSeq" id="WP_192538529.1">
    <property type="nucleotide sequence ID" value="NZ_RRZB01000024.1"/>
</dbReference>
<reference evidence="4 5" key="1">
    <citation type="submission" date="2020-07" db="EMBL/GenBank/DDBJ databases">
        <title>Halophilic bacteria isolated from french cheeses.</title>
        <authorList>
            <person name="Kothe C.I."/>
            <person name="Farah-Kraiem B."/>
            <person name="Renault P."/>
            <person name="Dridi B."/>
        </authorList>
    </citation>
    <scope>NUCLEOTIDE SEQUENCE [LARGE SCALE GENOMIC DNA]</scope>
    <source>
        <strain evidence="4 5">FME20</strain>
    </source>
</reference>
<evidence type="ECO:0000256" key="3">
    <source>
        <dbReference type="RuleBase" id="RU003718"/>
    </source>
</evidence>
<dbReference type="InterPro" id="IPR035595">
    <property type="entry name" value="UDP_glycos_trans_CS"/>
</dbReference>
<evidence type="ECO:0000313" key="4">
    <source>
        <dbReference type="EMBL" id="MBE0463962.1"/>
    </source>
</evidence>
<evidence type="ECO:0000256" key="2">
    <source>
        <dbReference type="ARBA" id="ARBA00022679"/>
    </source>
</evidence>
<dbReference type="PROSITE" id="PS00375">
    <property type="entry name" value="UDPGT"/>
    <property type="match status" value="1"/>
</dbReference>
<name>A0ABR9FZ80_9GAMM</name>
<evidence type="ECO:0000256" key="1">
    <source>
        <dbReference type="ARBA" id="ARBA00022676"/>
    </source>
</evidence>
<dbReference type="PANTHER" id="PTHR48043:SF145">
    <property type="entry name" value="FI06409P-RELATED"/>
    <property type="match status" value="1"/>
</dbReference>
<evidence type="ECO:0000313" key="5">
    <source>
        <dbReference type="Proteomes" id="UP001645038"/>
    </source>
</evidence>
<dbReference type="EMBL" id="RRZB01000024">
    <property type="protein sequence ID" value="MBE0463962.1"/>
    <property type="molecule type" value="Genomic_DNA"/>
</dbReference>
<comment type="similarity">
    <text evidence="3">Belongs to the UDP-glycosyltransferase family.</text>
</comment>
<dbReference type="Gene3D" id="3.40.50.2000">
    <property type="entry name" value="Glycogen Phosphorylase B"/>
    <property type="match status" value="2"/>
</dbReference>
<gene>
    <name evidence="4" type="ORF">EI547_10910</name>
</gene>